<evidence type="ECO:0000313" key="3">
    <source>
        <dbReference type="EMBL" id="RAJ93109.1"/>
    </source>
</evidence>
<dbReference type="AlphaFoldDB" id="A0A327WME3"/>
<name>A0A327WME3_LARAB</name>
<dbReference type="EMBL" id="QLMC01000006">
    <property type="protein sequence ID" value="RAJ93109.1"/>
    <property type="molecule type" value="Genomic_DNA"/>
</dbReference>
<keyword evidence="4" id="KW-1185">Reference proteome</keyword>
<feature type="chain" id="PRO_5016341266" evidence="1">
    <location>
        <begin position="27"/>
        <end position="379"/>
    </location>
</feature>
<organism evidence="3 4">
    <name type="scientific">Larkinella arboricola</name>
    <dbReference type="NCBI Taxonomy" id="643671"/>
    <lineage>
        <taxon>Bacteria</taxon>
        <taxon>Pseudomonadati</taxon>
        <taxon>Bacteroidota</taxon>
        <taxon>Cytophagia</taxon>
        <taxon>Cytophagales</taxon>
        <taxon>Spirosomataceae</taxon>
        <taxon>Larkinella</taxon>
    </lineage>
</organism>
<evidence type="ECO:0000313" key="4">
    <source>
        <dbReference type="Proteomes" id="UP000248790"/>
    </source>
</evidence>
<evidence type="ECO:0000256" key="1">
    <source>
        <dbReference type="SAM" id="SignalP"/>
    </source>
</evidence>
<dbReference type="OrthoDB" id="9757809at2"/>
<dbReference type="InterPro" id="IPR036278">
    <property type="entry name" value="Sialidase_sf"/>
</dbReference>
<dbReference type="CDD" id="cd15482">
    <property type="entry name" value="Sialidase_non-viral"/>
    <property type="match status" value="1"/>
</dbReference>
<dbReference type="SUPFAM" id="SSF50939">
    <property type="entry name" value="Sialidases"/>
    <property type="match status" value="1"/>
</dbReference>
<protein>
    <submittedName>
        <fullName evidence="3">BNR repeat protein</fullName>
    </submittedName>
</protein>
<dbReference type="PANTHER" id="PTHR43752">
    <property type="entry name" value="BNR/ASP-BOX REPEAT FAMILY PROTEIN"/>
    <property type="match status" value="1"/>
</dbReference>
<gene>
    <name evidence="3" type="ORF">LX87_04621</name>
</gene>
<evidence type="ECO:0000259" key="2">
    <source>
        <dbReference type="Pfam" id="PF13088"/>
    </source>
</evidence>
<proteinExistence type="predicted"/>
<dbReference type="Gene3D" id="2.120.10.10">
    <property type="match status" value="1"/>
</dbReference>
<dbReference type="InterPro" id="IPR011040">
    <property type="entry name" value="Sialidase"/>
</dbReference>
<reference evidence="3 4" key="1">
    <citation type="submission" date="2018-06" db="EMBL/GenBank/DDBJ databases">
        <title>Genomic Encyclopedia of Archaeal and Bacterial Type Strains, Phase II (KMG-II): from individual species to whole genera.</title>
        <authorList>
            <person name="Goeker M."/>
        </authorList>
    </citation>
    <scope>NUCLEOTIDE SEQUENCE [LARGE SCALE GENOMIC DNA]</scope>
    <source>
        <strain evidence="3 4">DSM 21851</strain>
    </source>
</reference>
<dbReference type="Pfam" id="PF13088">
    <property type="entry name" value="BNR_2"/>
    <property type="match status" value="1"/>
</dbReference>
<feature type="signal peptide" evidence="1">
    <location>
        <begin position="1"/>
        <end position="26"/>
    </location>
</feature>
<sequence>MKAPNSFKHFGFLLLFGLLTSVPLFAQLDKTGGSTTTTGSWIAPKVEEMPDMKMGPFVRLADGGILTVHKTKSLISQDEGKTWTEYTIFSDPEKFEISDERALIRTRKGTIILACMNMKERSEWNWQEKISDSPGATLPTYAIRSLDGGKTWEKAQKLHDEWTGAIRDMIETKNGSIVFTSMKIRHNPGRHSVLTYTSKNEGKSWTPSNIIDLGGIGHHGGVTEATVEQLKDGRLWLLMRTNWGTFWEAYSKNDGINWSGFNPTKISASSAPGLIKRLQSGRLVLVWNPRFPQGKIEYPLSGGDNQWSEIPASNHREELTIAFSDDEGKSWSKTVVIAQIGKQRWLSYPYIFEQKPGILWITTMQGGLRIKLNEKDFIR</sequence>
<accession>A0A327WME3</accession>
<keyword evidence="1" id="KW-0732">Signal</keyword>
<feature type="domain" description="Sialidase" evidence="2">
    <location>
        <begin position="77"/>
        <end position="359"/>
    </location>
</feature>
<comment type="caution">
    <text evidence="3">The sequence shown here is derived from an EMBL/GenBank/DDBJ whole genome shotgun (WGS) entry which is preliminary data.</text>
</comment>
<dbReference type="RefSeq" id="WP_111630643.1">
    <property type="nucleotide sequence ID" value="NZ_QLMC01000006.1"/>
</dbReference>
<dbReference type="PANTHER" id="PTHR43752:SF2">
    <property type="entry name" value="BNR_ASP-BOX REPEAT FAMILY PROTEIN"/>
    <property type="match status" value="1"/>
</dbReference>
<dbReference type="Proteomes" id="UP000248790">
    <property type="component" value="Unassembled WGS sequence"/>
</dbReference>